<evidence type="ECO:0000313" key="3">
    <source>
        <dbReference type="Proteomes" id="UP000442695"/>
    </source>
</evidence>
<reference evidence="2 3" key="1">
    <citation type="submission" date="2019-12" db="EMBL/GenBank/DDBJ databases">
        <authorList>
            <person name="Woiski C."/>
        </authorList>
    </citation>
    <scope>NUCLEOTIDE SEQUENCE [LARGE SCALE GENOMIC DNA]</scope>
    <source>
        <strain evidence="2 3">BOE100</strain>
    </source>
</reference>
<dbReference type="AlphaFoldDB" id="A0A7V8J577"/>
<name>A0A7V8J577_PSEPU</name>
<dbReference type="Proteomes" id="UP000442695">
    <property type="component" value="Unassembled WGS sequence"/>
</dbReference>
<gene>
    <name evidence="2" type="ORF">GN299_08770</name>
</gene>
<protein>
    <submittedName>
        <fullName evidence="2">DUF262 domain-containing protein</fullName>
    </submittedName>
</protein>
<dbReference type="CDD" id="cd16387">
    <property type="entry name" value="ParB_N_Srx"/>
    <property type="match status" value="1"/>
</dbReference>
<dbReference type="InterPro" id="IPR036086">
    <property type="entry name" value="ParB/Sulfiredoxin_sf"/>
</dbReference>
<dbReference type="InterPro" id="IPR004919">
    <property type="entry name" value="GmrSD_N"/>
</dbReference>
<proteinExistence type="predicted"/>
<sequence length="355" mass="41402">MNDVEDQIIELKKAVAYDSKDFTIEILVKKYLEKIDENENEIFVPDYQRDFVWDTSRQSRLIESIVLGLPIPPIFVAENKDGRLEIVDGSQRVRTLSAFLSNELTLESLEKVTKLNGMSFDDFDVSRKRKFNNMTITVIVLSENATEEVKNDLFERINKGSDILRNMETRKGIYRGPFTDFIYTKCATNQDFRDSIILSKTVKNRQEHEELVLRFFALIDMRPKYTDFSRSVSKALDDYMDGKRENFSKEEEQNKLFIFNRMVDFVTKNFEFGFSKSAGKEVSRIFFEAVSVGCHLALEEAPNLKLSKKIDVRYFMQDRDFNKSVTGQYRTHSSENLNKRINHIKDRILALSGKA</sequence>
<evidence type="ECO:0000259" key="1">
    <source>
        <dbReference type="Pfam" id="PF03235"/>
    </source>
</evidence>
<dbReference type="Pfam" id="PF03235">
    <property type="entry name" value="GmrSD_N"/>
    <property type="match status" value="1"/>
</dbReference>
<dbReference type="PANTHER" id="PTHR39639:SF1">
    <property type="entry name" value="DUF262 DOMAIN-CONTAINING PROTEIN"/>
    <property type="match status" value="1"/>
</dbReference>
<dbReference type="RefSeq" id="WP_156858775.1">
    <property type="nucleotide sequence ID" value="NZ_WOWR01000008.1"/>
</dbReference>
<comment type="caution">
    <text evidence="2">The sequence shown here is derived from an EMBL/GenBank/DDBJ whole genome shotgun (WGS) entry which is preliminary data.</text>
</comment>
<accession>A0A7V8J577</accession>
<organism evidence="2 3">
    <name type="scientific">Pseudomonas putida</name>
    <name type="common">Arthrobacter siderocapsulatus</name>
    <dbReference type="NCBI Taxonomy" id="303"/>
    <lineage>
        <taxon>Bacteria</taxon>
        <taxon>Pseudomonadati</taxon>
        <taxon>Pseudomonadota</taxon>
        <taxon>Gammaproteobacteria</taxon>
        <taxon>Pseudomonadales</taxon>
        <taxon>Pseudomonadaceae</taxon>
        <taxon>Pseudomonas</taxon>
    </lineage>
</organism>
<dbReference type="EMBL" id="WOWR01000008">
    <property type="protein sequence ID" value="KAF0255185.1"/>
    <property type="molecule type" value="Genomic_DNA"/>
</dbReference>
<dbReference type="PANTHER" id="PTHR39639">
    <property type="entry name" value="CHROMOSOME 16, WHOLE GENOME SHOTGUN SEQUENCE"/>
    <property type="match status" value="1"/>
</dbReference>
<dbReference type="SUPFAM" id="SSF110849">
    <property type="entry name" value="ParB/Sulfiredoxin"/>
    <property type="match status" value="1"/>
</dbReference>
<evidence type="ECO:0000313" key="2">
    <source>
        <dbReference type="EMBL" id="KAF0255185.1"/>
    </source>
</evidence>
<feature type="domain" description="GmrSD restriction endonucleases N-terminal" evidence="1">
    <location>
        <begin position="32"/>
        <end position="174"/>
    </location>
</feature>